<proteinExistence type="predicted"/>
<evidence type="ECO:0000313" key="2">
    <source>
        <dbReference type="Proteomes" id="UP001157502"/>
    </source>
</evidence>
<dbReference type="EMBL" id="CM055733">
    <property type="protein sequence ID" value="KAJ8010584.1"/>
    <property type="molecule type" value="Genomic_DNA"/>
</dbReference>
<reference evidence="1" key="1">
    <citation type="submission" date="2021-05" db="EMBL/GenBank/DDBJ databases">
        <authorList>
            <person name="Pan Q."/>
            <person name="Jouanno E."/>
            <person name="Zahm M."/>
            <person name="Klopp C."/>
            <person name="Cabau C."/>
            <person name="Louis A."/>
            <person name="Berthelot C."/>
            <person name="Parey E."/>
            <person name="Roest Crollius H."/>
            <person name="Montfort J."/>
            <person name="Robinson-Rechavi M."/>
            <person name="Bouchez O."/>
            <person name="Lampietro C."/>
            <person name="Lopez Roques C."/>
            <person name="Donnadieu C."/>
            <person name="Postlethwait J."/>
            <person name="Bobe J."/>
            <person name="Dillon D."/>
            <person name="Chandos A."/>
            <person name="von Hippel F."/>
            <person name="Guiguen Y."/>
        </authorList>
    </citation>
    <scope>NUCLEOTIDE SEQUENCE</scope>
    <source>
        <strain evidence="1">YG-Jan2019</strain>
    </source>
</reference>
<organism evidence="1 2">
    <name type="scientific">Dallia pectoralis</name>
    <name type="common">Alaska blackfish</name>
    <dbReference type="NCBI Taxonomy" id="75939"/>
    <lineage>
        <taxon>Eukaryota</taxon>
        <taxon>Metazoa</taxon>
        <taxon>Chordata</taxon>
        <taxon>Craniata</taxon>
        <taxon>Vertebrata</taxon>
        <taxon>Euteleostomi</taxon>
        <taxon>Actinopterygii</taxon>
        <taxon>Neopterygii</taxon>
        <taxon>Teleostei</taxon>
        <taxon>Protacanthopterygii</taxon>
        <taxon>Esociformes</taxon>
        <taxon>Umbridae</taxon>
        <taxon>Dallia</taxon>
    </lineage>
</organism>
<gene>
    <name evidence="1" type="ORF">DPEC_G00076590</name>
</gene>
<sequence length="145" mass="15156">MVKPTGNPTHVVVYLDQLSGRRGKRMAQEEGPSGVVWAPAQPSFFGVNELPPALAANRGYLVPLMKCKWAVMSTITATGETLAASVLHTLSTPRPDGQAPAQGRRTEWRPGARVRGDPGGQDALSGRGESGDATGGDGGHSQLVD</sequence>
<accession>A0ACC2H3L9</accession>
<name>A0ACC2H3L9_DALPE</name>
<comment type="caution">
    <text evidence="1">The sequence shown here is derived from an EMBL/GenBank/DDBJ whole genome shotgun (WGS) entry which is preliminary data.</text>
</comment>
<protein>
    <submittedName>
        <fullName evidence="1">Uncharacterized protein</fullName>
    </submittedName>
</protein>
<keyword evidence="2" id="KW-1185">Reference proteome</keyword>
<evidence type="ECO:0000313" key="1">
    <source>
        <dbReference type="EMBL" id="KAJ8010584.1"/>
    </source>
</evidence>
<dbReference type="Proteomes" id="UP001157502">
    <property type="component" value="Chromosome 6"/>
</dbReference>